<dbReference type="PANTHER" id="PTHR38886:SF1">
    <property type="entry name" value="NACHT-NTPASE AND P-LOOP NTPASES N-TERMINAL DOMAIN-CONTAINING PROTEIN"/>
    <property type="match status" value="1"/>
</dbReference>
<dbReference type="PANTHER" id="PTHR38886">
    <property type="entry name" value="SESA DOMAIN-CONTAINING PROTEIN"/>
    <property type="match status" value="1"/>
</dbReference>
<evidence type="ECO:0000256" key="1">
    <source>
        <dbReference type="SAM" id="MobiDB-lite"/>
    </source>
</evidence>
<evidence type="ECO:0000313" key="4">
    <source>
        <dbReference type="Proteomes" id="UP001276659"/>
    </source>
</evidence>
<protein>
    <recommendedName>
        <fullName evidence="2">Ubiquitin-like domain-containing protein</fullName>
    </recommendedName>
</protein>
<keyword evidence="4" id="KW-1185">Reference proteome</keyword>
<dbReference type="EMBL" id="JASNWA010000004">
    <property type="protein sequence ID" value="KAK3176243.1"/>
    <property type="molecule type" value="Genomic_DNA"/>
</dbReference>
<sequence>MSHCDKRQRNASKRLTNFCRKLDQQQESGNHQHDKLVLASQGINTNRQILNTHTDLILALTKVATNAATQEHTDELKDLMLKGLKANLQKYDLVLSMQATLPLQIERQRPVLFLDACGRLSPIHLEFITSAEAFIAVLKVRFKDAGLKKIEKGHFVLEEARTKRLVDLRRPWHTCFLPGQKIDMSMVFSQADNPKSTCPGCQYESSTNTTEDVECPNCGMQYRRIQDLEEMMPTSGTPSGYHDPSTSPNVLHNPRLWELGSAPRIGSPPCPVWQLTLGDIIQMMVTCVAYKGITSGSLYPTVSIGWQTFEVYIRTNFGLEPFKYNLDKHWTRKNGLYYDDEFEMKNVVDRQIRELHWDMLSNAAHSPDTNARQNPPFSTEQPQVSESFGFPSGAQNSYTPYSNYPSTDDESFHATLFADGSTNEDFCCTHRRYQRRRRDFAASVLSG</sequence>
<reference evidence="3" key="1">
    <citation type="submission" date="2022-11" db="EMBL/GenBank/DDBJ databases">
        <title>Chromosomal genome sequence assembly and mating type (MAT) locus characterization of the leprose asexual lichenized fungus Lepraria neglecta (Nyl.) Erichsen.</title>
        <authorList>
            <person name="Allen J.L."/>
            <person name="Pfeffer B."/>
        </authorList>
    </citation>
    <scope>NUCLEOTIDE SEQUENCE</scope>
    <source>
        <strain evidence="3">Allen 5258</strain>
    </source>
</reference>
<proteinExistence type="predicted"/>
<dbReference type="Pfam" id="PF22893">
    <property type="entry name" value="ULD_2"/>
    <property type="match status" value="1"/>
</dbReference>
<comment type="caution">
    <text evidence="3">The sequence shown here is derived from an EMBL/GenBank/DDBJ whole genome shotgun (WGS) entry which is preliminary data.</text>
</comment>
<dbReference type="InterPro" id="IPR054464">
    <property type="entry name" value="ULD_fung"/>
</dbReference>
<feature type="region of interest" description="Disordered" evidence="1">
    <location>
        <begin position="364"/>
        <end position="390"/>
    </location>
</feature>
<evidence type="ECO:0000313" key="3">
    <source>
        <dbReference type="EMBL" id="KAK3176243.1"/>
    </source>
</evidence>
<name>A0AAD9ZE31_9LECA</name>
<evidence type="ECO:0000259" key="2">
    <source>
        <dbReference type="Pfam" id="PF22893"/>
    </source>
</evidence>
<accession>A0AAD9ZE31</accession>
<feature type="compositionally biased region" description="Polar residues" evidence="1">
    <location>
        <begin position="364"/>
        <end position="386"/>
    </location>
</feature>
<dbReference type="Proteomes" id="UP001276659">
    <property type="component" value="Unassembled WGS sequence"/>
</dbReference>
<feature type="domain" description="Ubiquitin-like" evidence="2">
    <location>
        <begin position="107"/>
        <end position="189"/>
    </location>
</feature>
<gene>
    <name evidence="3" type="ORF">OEA41_007566</name>
</gene>
<dbReference type="AlphaFoldDB" id="A0AAD9ZE31"/>
<organism evidence="3 4">
    <name type="scientific">Lepraria neglecta</name>
    <dbReference type="NCBI Taxonomy" id="209136"/>
    <lineage>
        <taxon>Eukaryota</taxon>
        <taxon>Fungi</taxon>
        <taxon>Dikarya</taxon>
        <taxon>Ascomycota</taxon>
        <taxon>Pezizomycotina</taxon>
        <taxon>Lecanoromycetes</taxon>
        <taxon>OSLEUM clade</taxon>
        <taxon>Lecanoromycetidae</taxon>
        <taxon>Lecanorales</taxon>
        <taxon>Lecanorineae</taxon>
        <taxon>Stereocaulaceae</taxon>
        <taxon>Lepraria</taxon>
    </lineage>
</organism>